<evidence type="ECO:0000313" key="3">
    <source>
        <dbReference type="EMBL" id="OAT67608.1"/>
    </source>
</evidence>
<keyword evidence="2" id="KW-1133">Transmembrane helix</keyword>
<feature type="region of interest" description="Disordered" evidence="1">
    <location>
        <begin position="270"/>
        <end position="323"/>
    </location>
</feature>
<dbReference type="RefSeq" id="WP_064631408.1">
    <property type="nucleotide sequence ID" value="NZ_LQYE01000028.1"/>
</dbReference>
<reference evidence="3 4" key="1">
    <citation type="submission" date="2016-01" db="EMBL/GenBank/DDBJ databases">
        <title>Mycobacterium immunogenum strain CD11_6 genome sequencing and assembly.</title>
        <authorList>
            <person name="Kaur G."/>
            <person name="Nair G.R."/>
            <person name="Mayilraj S."/>
        </authorList>
    </citation>
    <scope>NUCLEOTIDE SEQUENCE [LARGE SCALE GENOMIC DNA]</scope>
    <source>
        <strain evidence="3 4">CD11-6</strain>
    </source>
</reference>
<keyword evidence="2" id="KW-0812">Transmembrane</keyword>
<accession>A0A179V6S3</accession>
<evidence type="ECO:0000256" key="2">
    <source>
        <dbReference type="SAM" id="Phobius"/>
    </source>
</evidence>
<name>A0A179V6S3_9MYCO</name>
<dbReference type="AlphaFoldDB" id="A0A179V6S3"/>
<keyword evidence="2" id="KW-0472">Membrane</keyword>
<proteinExistence type="predicted"/>
<gene>
    <name evidence="3" type="ORF">AWB85_10610</name>
</gene>
<evidence type="ECO:0000313" key="4">
    <source>
        <dbReference type="Proteomes" id="UP000186919"/>
    </source>
</evidence>
<feature type="transmembrane region" description="Helical" evidence="2">
    <location>
        <begin position="12"/>
        <end position="31"/>
    </location>
</feature>
<dbReference type="EMBL" id="LQYE01000028">
    <property type="protein sequence ID" value="OAT67608.1"/>
    <property type="molecule type" value="Genomic_DNA"/>
</dbReference>
<evidence type="ECO:0000256" key="1">
    <source>
        <dbReference type="SAM" id="MobiDB-lite"/>
    </source>
</evidence>
<organism evidence="3 4">
    <name type="scientific">Mycobacteroides immunogenum</name>
    <dbReference type="NCBI Taxonomy" id="83262"/>
    <lineage>
        <taxon>Bacteria</taxon>
        <taxon>Bacillati</taxon>
        <taxon>Actinomycetota</taxon>
        <taxon>Actinomycetes</taxon>
        <taxon>Mycobacteriales</taxon>
        <taxon>Mycobacteriaceae</taxon>
        <taxon>Mycobacteroides</taxon>
    </lineage>
</organism>
<comment type="caution">
    <text evidence="3">The sequence shown here is derived from an EMBL/GenBank/DDBJ whole genome shotgun (WGS) entry which is preliminary data.</text>
</comment>
<sequence>MTDAPPTARRWVLLAGAAALVAALIITSVVISQKRDSAAPSSHPVAPPSASTPAAPTAYVPTPIPEHPLLRYLPALANAPGWLEVNYWAPHGDDDYARSRRARCGFAPEPGDPNRPMLIGAYYKGPNRSGPSLRVQLWSAWPDRDVVDDMVAWGDHCARYVDEFHNTHIIRMIRNSPVMPSDAIQFEHRNITPPIVPDPNYADPNNRAVVIARNGMVLRAETFPTRENSGEGDLAQMVRAFVAQAAEKPNTVISTSSIAQWPPARIATPAMAQPAVESDVRIRPPDFPPPTVTPDTQSCENDPLASRGSTSEDAWRRSPPGGDLRVVANGTKVLRERPGVDGLALLDRWVQQCREHLDTPEVCVGTGWSPSLTALPPIRIHDELVTGYERVVLTLGHAKGGNAICEVTGTVAQTARVRGVVLYAGTPYVSVSGVNKAWPEAEQALREQRDQLAYVIDRIHHA</sequence>
<dbReference type="Proteomes" id="UP000186919">
    <property type="component" value="Unassembled WGS sequence"/>
</dbReference>
<protein>
    <submittedName>
        <fullName evidence="3">Uncharacterized protein</fullName>
    </submittedName>
</protein>